<dbReference type="EMBL" id="QGGH01000003">
    <property type="protein sequence ID" value="PWJ91490.1"/>
    <property type="molecule type" value="Genomic_DNA"/>
</dbReference>
<sequence length="190" mass="20377">MQMKSIMAVLMALAISTPCAFAGEIGDRAAEAEKLLQSGDGAGALDKFRSAEEAFWQAMPLAVQNVKQVDTASGFGIYSERANHTYKPGEKIVLYMEPIGYGYGSDGLGNSMIALSVDITVVSAAGETLGTSEKVGRVQVASRSHNRELFFKLDLSLDGLPPGKYRCDFLMHDENSNKTAPFTTDIEIAG</sequence>
<evidence type="ECO:0000313" key="2">
    <source>
        <dbReference type="EMBL" id="PWJ91490.1"/>
    </source>
</evidence>
<dbReference type="Proteomes" id="UP000245631">
    <property type="component" value="Unassembled WGS sequence"/>
</dbReference>
<evidence type="ECO:0000313" key="3">
    <source>
        <dbReference type="Proteomes" id="UP000245631"/>
    </source>
</evidence>
<name>A0A8E2WFX8_RHILI</name>
<keyword evidence="1" id="KW-0732">Signal</keyword>
<protein>
    <submittedName>
        <fullName evidence="2">Uncharacterized protein</fullName>
    </submittedName>
</protein>
<feature type="signal peptide" evidence="1">
    <location>
        <begin position="1"/>
        <end position="22"/>
    </location>
</feature>
<comment type="caution">
    <text evidence="2">The sequence shown here is derived from an EMBL/GenBank/DDBJ whole genome shotgun (WGS) entry which is preliminary data.</text>
</comment>
<reference evidence="2 3" key="1">
    <citation type="submission" date="2018-05" db="EMBL/GenBank/DDBJ databases">
        <title>Genomic Encyclopedia of Type Strains, Phase IV (KMG-IV): sequencing the most valuable type-strain genomes for metagenomic binning, comparative biology and taxonomic classification.</title>
        <authorList>
            <person name="Goeker M."/>
        </authorList>
    </citation>
    <scope>NUCLEOTIDE SEQUENCE [LARGE SCALE GENOMIC DNA]</scope>
    <source>
        <strain evidence="2 3">DSM 2626</strain>
    </source>
</reference>
<proteinExistence type="predicted"/>
<gene>
    <name evidence="2" type="ORF">C8D77_103187</name>
</gene>
<organism evidence="2 3">
    <name type="scientific">Rhizobium loti</name>
    <name type="common">Mesorhizobium loti</name>
    <dbReference type="NCBI Taxonomy" id="381"/>
    <lineage>
        <taxon>Bacteria</taxon>
        <taxon>Pseudomonadati</taxon>
        <taxon>Pseudomonadota</taxon>
        <taxon>Alphaproteobacteria</taxon>
        <taxon>Hyphomicrobiales</taxon>
        <taxon>Phyllobacteriaceae</taxon>
        <taxon>Mesorhizobium</taxon>
    </lineage>
</organism>
<dbReference type="AlphaFoldDB" id="A0A8E2WFX8"/>
<feature type="chain" id="PRO_5034855155" evidence="1">
    <location>
        <begin position="23"/>
        <end position="190"/>
    </location>
</feature>
<accession>A0A8E2WFX8</accession>
<evidence type="ECO:0000256" key="1">
    <source>
        <dbReference type="SAM" id="SignalP"/>
    </source>
</evidence>